<reference evidence="7 8" key="1">
    <citation type="submission" date="2019-08" db="EMBL/GenBank/DDBJ databases">
        <authorList>
            <person name="Vazquez-Campos X."/>
        </authorList>
    </citation>
    <scope>NUCLEOTIDE SEQUENCE [LARGE SCALE GENOMIC DNA]</scope>
    <source>
        <strain evidence="7">LFW-283_2</strain>
    </source>
</reference>
<dbReference type="NCBIfam" id="NF005054">
    <property type="entry name" value="PRK06462.1-4"/>
    <property type="match status" value="1"/>
</dbReference>
<evidence type="ECO:0000256" key="4">
    <source>
        <dbReference type="ARBA" id="ARBA00022917"/>
    </source>
</evidence>
<sequence>MKDIRKTHLGIVSGLLRYTTEYFHANGFTQLMPVILSPVTDPLGPDPGSTVIKTGEVEYLGQRLSLTQSMILHKQIAIREGIEKLFIISPNVRLEHPKRKETGKHLFEFSQVDFEIAYGTKDDVFKLMESFVSGAVSHMKIHHAEELESLDRRLPLIGGPFKRYTTHELKDKYGDDWEMIASKETTQPFWVLDHSREFYDKEDPDKPGHYINYDMIYPEGFCEGLSGAEREHEYDIIIKKIEKHGLDKTRYGPYLDLAKTGLTPSAGGGFGVERLARYITGAKHIGDVQLFRRVPGEPVVV</sequence>
<dbReference type="GO" id="GO:0005524">
    <property type="term" value="F:ATP binding"/>
    <property type="evidence" value="ECO:0007669"/>
    <property type="project" value="UniProtKB-KW"/>
</dbReference>
<proteinExistence type="predicted"/>
<evidence type="ECO:0000313" key="7">
    <source>
        <dbReference type="EMBL" id="VVC02621.1"/>
    </source>
</evidence>
<dbReference type="PANTHER" id="PTHR22594:SF48">
    <property type="entry name" value="ASPARAGINYL-TRNA SYNTHETASE-RELATED PROTEIN (N-TRUNCATION)"/>
    <property type="match status" value="1"/>
</dbReference>
<dbReference type="PANTHER" id="PTHR22594">
    <property type="entry name" value="ASPARTYL/LYSYL-TRNA SYNTHETASE"/>
    <property type="match status" value="1"/>
</dbReference>
<evidence type="ECO:0000256" key="2">
    <source>
        <dbReference type="ARBA" id="ARBA00022741"/>
    </source>
</evidence>
<dbReference type="SUPFAM" id="SSF55681">
    <property type="entry name" value="Class II aaRS and biotin synthetases"/>
    <property type="match status" value="1"/>
</dbReference>
<evidence type="ECO:0000256" key="3">
    <source>
        <dbReference type="ARBA" id="ARBA00022840"/>
    </source>
</evidence>
<name>A0A5E4LM57_9ARCH</name>
<comment type="caution">
    <text evidence="7">The sequence shown here is derived from an EMBL/GenBank/DDBJ whole genome shotgun (WGS) entry which is preliminary data.</text>
</comment>
<gene>
    <name evidence="7" type="primary">asnS_1</name>
    <name evidence="7" type="ORF">LFW2832_00118</name>
</gene>
<dbReference type="InterPro" id="IPR045864">
    <property type="entry name" value="aa-tRNA-synth_II/BPL/LPL"/>
</dbReference>
<dbReference type="EC" id="6.1.1.22" evidence="7"/>
<dbReference type="GO" id="GO:0006421">
    <property type="term" value="P:asparaginyl-tRNA aminoacylation"/>
    <property type="evidence" value="ECO:0007669"/>
    <property type="project" value="TreeGrafter"/>
</dbReference>
<evidence type="ECO:0000259" key="6">
    <source>
        <dbReference type="PROSITE" id="PS50862"/>
    </source>
</evidence>
<dbReference type="PROSITE" id="PS50862">
    <property type="entry name" value="AA_TRNA_LIGASE_II"/>
    <property type="match status" value="1"/>
</dbReference>
<accession>A0A5E4LM57</accession>
<dbReference type="InterPro" id="IPR004364">
    <property type="entry name" value="Aa-tRNA-synt_II"/>
</dbReference>
<evidence type="ECO:0000256" key="1">
    <source>
        <dbReference type="ARBA" id="ARBA00022598"/>
    </source>
</evidence>
<evidence type="ECO:0000256" key="5">
    <source>
        <dbReference type="ARBA" id="ARBA00023146"/>
    </source>
</evidence>
<keyword evidence="1 7" id="KW-0436">Ligase</keyword>
<dbReference type="Gene3D" id="3.30.930.10">
    <property type="entry name" value="Bira Bifunctional Protein, Domain 2"/>
    <property type="match status" value="1"/>
</dbReference>
<evidence type="ECO:0000313" key="8">
    <source>
        <dbReference type="Proteomes" id="UP000789941"/>
    </source>
</evidence>
<dbReference type="InterPro" id="IPR006195">
    <property type="entry name" value="aa-tRNA-synth_II"/>
</dbReference>
<keyword evidence="3" id="KW-0067">ATP-binding</keyword>
<dbReference type="AlphaFoldDB" id="A0A5E4LM57"/>
<dbReference type="Pfam" id="PF00152">
    <property type="entry name" value="tRNA-synt_2"/>
    <property type="match status" value="1"/>
</dbReference>
<dbReference type="EMBL" id="CABMJJ010000001">
    <property type="protein sequence ID" value="VVC02621.1"/>
    <property type="molecule type" value="Genomic_DNA"/>
</dbReference>
<keyword evidence="2" id="KW-0547">Nucleotide-binding</keyword>
<dbReference type="GO" id="GO:0004816">
    <property type="term" value="F:asparagine-tRNA ligase activity"/>
    <property type="evidence" value="ECO:0007669"/>
    <property type="project" value="UniProtKB-EC"/>
</dbReference>
<feature type="domain" description="Aminoacyl-transfer RNA synthetases class-II family profile" evidence="6">
    <location>
        <begin position="70"/>
        <end position="295"/>
    </location>
</feature>
<keyword evidence="5" id="KW-0030">Aminoacyl-tRNA synthetase</keyword>
<protein>
    <submittedName>
        <fullName evidence="7">Asparagine--tRNA ligase</fullName>
        <ecNumber evidence="7">6.1.1.22</ecNumber>
    </submittedName>
</protein>
<keyword evidence="4" id="KW-0648">Protein biosynthesis</keyword>
<organism evidence="7 8">
    <name type="scientific">Candidatus Bilamarchaeum dharawalense</name>
    <dbReference type="NCBI Taxonomy" id="2885759"/>
    <lineage>
        <taxon>Archaea</taxon>
        <taxon>Candidatus Micrarchaeota</taxon>
        <taxon>Candidatus Micrarchaeia</taxon>
        <taxon>Candidatus Anstonellales</taxon>
        <taxon>Candidatus Bilamarchaeaceae</taxon>
        <taxon>Candidatus Bilamarchaeum</taxon>
    </lineage>
</organism>
<dbReference type="Proteomes" id="UP000789941">
    <property type="component" value="Unassembled WGS sequence"/>
</dbReference>